<keyword evidence="3" id="KW-0808">Transferase</keyword>
<proteinExistence type="predicted"/>
<dbReference type="STRING" id="380248.SAMN05216251_13619"/>
<evidence type="ECO:0000256" key="1">
    <source>
        <dbReference type="ARBA" id="ARBA00022527"/>
    </source>
</evidence>
<evidence type="ECO:0000313" key="4">
    <source>
        <dbReference type="Proteomes" id="UP000199323"/>
    </source>
</evidence>
<sequence>MRISKSFSGTSGAIAAARQLMSSFLYNVRAGGTAVEEEAVEGAALVVSELVTNAVKHTDGPLGVDLCITGEAVEICVWDSSPARPVLMGPDPARIGRHGMEIVAVLCGGFSVTPRAGGKQITARLPLRAGAA</sequence>
<keyword evidence="1" id="KW-0723">Serine/threonine-protein kinase</keyword>
<dbReference type="AlphaFoldDB" id="A0A1I2MP79"/>
<keyword evidence="4" id="KW-1185">Reference proteome</keyword>
<name>A0A1I2MP79_9ACTN</name>
<dbReference type="PANTHER" id="PTHR35526">
    <property type="entry name" value="ANTI-SIGMA-F FACTOR RSBW-RELATED"/>
    <property type="match status" value="1"/>
</dbReference>
<accession>A0A1I2MP79</accession>
<dbReference type="CDD" id="cd16936">
    <property type="entry name" value="HATPase_RsbW-like"/>
    <property type="match status" value="1"/>
</dbReference>
<organism evidence="3 4">
    <name type="scientific">Actinacidiphila alni</name>
    <dbReference type="NCBI Taxonomy" id="380248"/>
    <lineage>
        <taxon>Bacteria</taxon>
        <taxon>Bacillati</taxon>
        <taxon>Actinomycetota</taxon>
        <taxon>Actinomycetes</taxon>
        <taxon>Kitasatosporales</taxon>
        <taxon>Streptomycetaceae</taxon>
        <taxon>Actinacidiphila</taxon>
    </lineage>
</organism>
<dbReference type="InterPro" id="IPR003594">
    <property type="entry name" value="HATPase_dom"/>
</dbReference>
<protein>
    <submittedName>
        <fullName evidence="3">Histidine kinase-like ATPase domain-containing protein</fullName>
    </submittedName>
</protein>
<feature type="domain" description="Histidine kinase/HSP90-like ATPase" evidence="2">
    <location>
        <begin position="22"/>
        <end position="123"/>
    </location>
</feature>
<dbReference type="GO" id="GO:0004674">
    <property type="term" value="F:protein serine/threonine kinase activity"/>
    <property type="evidence" value="ECO:0007669"/>
    <property type="project" value="UniProtKB-KW"/>
</dbReference>
<dbReference type="InterPro" id="IPR036890">
    <property type="entry name" value="HATPase_C_sf"/>
</dbReference>
<gene>
    <name evidence="3" type="ORF">SAMN05216251_13619</name>
</gene>
<dbReference type="EMBL" id="FONG01000036">
    <property type="protein sequence ID" value="SFF90941.1"/>
    <property type="molecule type" value="Genomic_DNA"/>
</dbReference>
<dbReference type="Proteomes" id="UP000199323">
    <property type="component" value="Unassembled WGS sequence"/>
</dbReference>
<dbReference type="RefSeq" id="WP_177246765.1">
    <property type="nucleotide sequence ID" value="NZ_FONG01000036.1"/>
</dbReference>
<reference evidence="3 4" key="1">
    <citation type="submission" date="2016-10" db="EMBL/GenBank/DDBJ databases">
        <authorList>
            <person name="de Groot N.N."/>
        </authorList>
    </citation>
    <scope>NUCLEOTIDE SEQUENCE [LARGE SCALE GENOMIC DNA]</scope>
    <source>
        <strain evidence="3 4">CGMCC 4.3510</strain>
    </source>
</reference>
<dbReference type="PANTHER" id="PTHR35526:SF3">
    <property type="entry name" value="ANTI-SIGMA-F FACTOR RSBW"/>
    <property type="match status" value="1"/>
</dbReference>
<dbReference type="InterPro" id="IPR050267">
    <property type="entry name" value="Anti-sigma-factor_SerPK"/>
</dbReference>
<evidence type="ECO:0000313" key="3">
    <source>
        <dbReference type="EMBL" id="SFF90941.1"/>
    </source>
</evidence>
<keyword evidence="3" id="KW-0418">Kinase</keyword>
<evidence type="ECO:0000259" key="2">
    <source>
        <dbReference type="Pfam" id="PF13581"/>
    </source>
</evidence>
<dbReference type="Gene3D" id="3.30.565.10">
    <property type="entry name" value="Histidine kinase-like ATPase, C-terminal domain"/>
    <property type="match status" value="1"/>
</dbReference>
<dbReference type="SUPFAM" id="SSF55874">
    <property type="entry name" value="ATPase domain of HSP90 chaperone/DNA topoisomerase II/histidine kinase"/>
    <property type="match status" value="1"/>
</dbReference>
<dbReference type="Pfam" id="PF13581">
    <property type="entry name" value="HATPase_c_2"/>
    <property type="match status" value="1"/>
</dbReference>